<dbReference type="GO" id="GO:0016757">
    <property type="term" value="F:glycosyltransferase activity"/>
    <property type="evidence" value="ECO:0007669"/>
    <property type="project" value="UniProtKB-ARBA"/>
</dbReference>
<dbReference type="RefSeq" id="WP_096611940.1">
    <property type="nucleotide sequence ID" value="NZ_NWVD01000003.1"/>
</dbReference>
<dbReference type="PANTHER" id="PTHR12526">
    <property type="entry name" value="GLYCOSYLTRANSFERASE"/>
    <property type="match status" value="1"/>
</dbReference>
<proteinExistence type="predicted"/>
<dbReference type="EMBL" id="NWVD01000003">
    <property type="protein sequence ID" value="PCG09103.1"/>
    <property type="molecule type" value="Genomic_DNA"/>
</dbReference>
<dbReference type="CDD" id="cd03794">
    <property type="entry name" value="GT4_WbuB-like"/>
    <property type="match status" value="1"/>
</dbReference>
<evidence type="ECO:0000313" key="3">
    <source>
        <dbReference type="Proteomes" id="UP000218784"/>
    </source>
</evidence>
<keyword evidence="3" id="KW-1185">Reference proteome</keyword>
<dbReference type="Gene3D" id="3.40.50.2000">
    <property type="entry name" value="Glycogen Phosphorylase B"/>
    <property type="match status" value="2"/>
</dbReference>
<name>A0A2A4HYN4_9SPHN</name>
<dbReference type="AlphaFoldDB" id="A0A2A4HYN4"/>
<feature type="domain" description="Glycosyltransferase subfamily 4-like N-terminal" evidence="1">
    <location>
        <begin position="20"/>
        <end position="198"/>
    </location>
</feature>
<dbReference type="SUPFAM" id="SSF53756">
    <property type="entry name" value="UDP-Glycosyltransferase/glycogen phosphorylase"/>
    <property type="match status" value="1"/>
</dbReference>
<dbReference type="PANTHER" id="PTHR12526:SF638">
    <property type="entry name" value="SPORE COAT PROTEIN SA"/>
    <property type="match status" value="1"/>
</dbReference>
<protein>
    <submittedName>
        <fullName evidence="2">Glycosyltransferase WbuB</fullName>
    </submittedName>
</protein>
<evidence type="ECO:0000313" key="2">
    <source>
        <dbReference type="EMBL" id="PCG09103.1"/>
    </source>
</evidence>
<gene>
    <name evidence="2" type="ORF">COA17_09430</name>
</gene>
<keyword evidence="2" id="KW-0808">Transferase</keyword>
<dbReference type="Proteomes" id="UP000218784">
    <property type="component" value="Unassembled WGS sequence"/>
</dbReference>
<accession>A0A2A4HYN4</accession>
<evidence type="ECO:0000259" key="1">
    <source>
        <dbReference type="Pfam" id="PF13579"/>
    </source>
</evidence>
<sequence>MRILYIHQHFATPRGSGGIRSYQMARRMVARGHGVTMLCGRGIDGQTGLSGPFERGVRRGQVDGIDVIEVDLSYSNRDGFVKRTMTFLSFMVRTSRFVLTEKYDLLFATTTPLTVGVPGVLGRWLRRKPFVFEVRDLWPELPRAMGVIRNPVILWAMGVLEWASYRSAHRLIGLSPGIVEGIAHRGVDRGAIAMIPNGCDLDIFATDVPVHQPAGIRDDDLVAIFAGAHGIANGLDAALDAAAVLKRRGRDDIRIVLIGNGMKKPALVERATREGLDNVVFLDAVRKTELVGLMNRADVGLQLLADVPAFYYGTSPNKFFDYIAIGLPVLNNYPGWLAGLIAEADCGIAVPPRDPEAFADALQAFADDRDATGARGQRARALAETQFARDDLARRWAEWIERTAEEHGIGRIDSPS</sequence>
<comment type="caution">
    <text evidence="2">The sequence shown here is derived from an EMBL/GenBank/DDBJ whole genome shotgun (WGS) entry which is preliminary data.</text>
</comment>
<dbReference type="Pfam" id="PF13579">
    <property type="entry name" value="Glyco_trans_4_4"/>
    <property type="match status" value="1"/>
</dbReference>
<dbReference type="Pfam" id="PF13692">
    <property type="entry name" value="Glyco_trans_1_4"/>
    <property type="match status" value="1"/>
</dbReference>
<reference evidence="2 3" key="1">
    <citation type="submission" date="2017-09" db="EMBL/GenBank/DDBJ databases">
        <title>Sphingomonas ginsenosidimutans KACC 14949, whole genome shotgun sequence.</title>
        <authorList>
            <person name="Feng G."/>
            <person name="Zhu H."/>
        </authorList>
    </citation>
    <scope>NUCLEOTIDE SEQUENCE [LARGE SCALE GENOMIC DNA]</scope>
    <source>
        <strain evidence="2 3">KACC 14949</strain>
    </source>
</reference>
<organism evidence="2 3">
    <name type="scientific">Sphingomonas ginsenosidimutans</name>
    <dbReference type="NCBI Taxonomy" id="862134"/>
    <lineage>
        <taxon>Bacteria</taxon>
        <taxon>Pseudomonadati</taxon>
        <taxon>Pseudomonadota</taxon>
        <taxon>Alphaproteobacteria</taxon>
        <taxon>Sphingomonadales</taxon>
        <taxon>Sphingomonadaceae</taxon>
        <taxon>Sphingomonas</taxon>
    </lineage>
</organism>
<dbReference type="InterPro" id="IPR028098">
    <property type="entry name" value="Glyco_trans_4-like_N"/>
</dbReference>